<evidence type="ECO:0000256" key="2">
    <source>
        <dbReference type="ARBA" id="ARBA00007362"/>
    </source>
</evidence>
<evidence type="ECO:0000256" key="3">
    <source>
        <dbReference type="ARBA" id="ARBA00022475"/>
    </source>
</evidence>
<dbReference type="GO" id="GO:0005886">
    <property type="term" value="C:plasma membrane"/>
    <property type="evidence" value="ECO:0007669"/>
    <property type="project" value="UniProtKB-SubCell"/>
</dbReference>
<evidence type="ECO:0000256" key="5">
    <source>
        <dbReference type="ARBA" id="ARBA00022989"/>
    </source>
</evidence>
<proteinExistence type="inferred from homology"/>
<dbReference type="PANTHER" id="PTHR42920:SF5">
    <property type="entry name" value="EAMA DOMAIN-CONTAINING PROTEIN"/>
    <property type="match status" value="1"/>
</dbReference>
<evidence type="ECO:0000256" key="7">
    <source>
        <dbReference type="SAM" id="Phobius"/>
    </source>
</evidence>
<feature type="transmembrane region" description="Helical" evidence="7">
    <location>
        <begin position="7"/>
        <end position="24"/>
    </location>
</feature>
<comment type="similarity">
    <text evidence="2">Belongs to the EamA transporter family.</text>
</comment>
<sequence length="212" mass="22769">MKQRSSLFYGSLILIQNILLGIGNPVAKYGMSSFPFFLYASVRFLLGCLFLVLIFHKRIFGGMKASFWKPGTLISALTAGAYIPGTLTFKYTTATSAGFLFALPVIFTPFLMRFVSKVKIAKKKYIPILVVVAGTYLLCCGSGGFTVGPGEAMAVASSFLVACVLEFSSLHLRHMEPLLLAACQAGFTGAAIIIAGIIYSNVMPEHRTGGTP</sequence>
<dbReference type="RefSeq" id="WP_132276285.1">
    <property type="nucleotide sequence ID" value="NZ_JAOBST010000016.1"/>
</dbReference>
<evidence type="ECO:0000256" key="6">
    <source>
        <dbReference type="ARBA" id="ARBA00023136"/>
    </source>
</evidence>
<comment type="caution">
    <text evidence="9">The sequence shown here is derived from an EMBL/GenBank/DDBJ whole genome shotgun (WGS) entry which is preliminary data.</text>
</comment>
<keyword evidence="5 7" id="KW-1133">Transmembrane helix</keyword>
<dbReference type="EMBL" id="SMMX01000004">
    <property type="protein sequence ID" value="TDA22311.1"/>
    <property type="molecule type" value="Genomic_DNA"/>
</dbReference>
<evidence type="ECO:0000313" key="10">
    <source>
        <dbReference type="Proteomes" id="UP000295710"/>
    </source>
</evidence>
<keyword evidence="3" id="KW-1003">Cell membrane</keyword>
<name>A0A4R4FFT5_9FIRM</name>
<keyword evidence="4 7" id="KW-0812">Transmembrane</keyword>
<protein>
    <submittedName>
        <fullName evidence="9">EamA family transporter</fullName>
    </submittedName>
</protein>
<accession>A0A4R4FFT5</accession>
<feature type="domain" description="EamA" evidence="8">
    <location>
        <begin position="12"/>
        <end position="138"/>
    </location>
</feature>
<dbReference type="Proteomes" id="UP000295710">
    <property type="component" value="Unassembled WGS sequence"/>
</dbReference>
<keyword evidence="6 7" id="KW-0472">Membrane</keyword>
<evidence type="ECO:0000256" key="1">
    <source>
        <dbReference type="ARBA" id="ARBA00004651"/>
    </source>
</evidence>
<keyword evidence="10" id="KW-1185">Reference proteome</keyword>
<dbReference type="AlphaFoldDB" id="A0A4R4FFT5"/>
<dbReference type="Pfam" id="PF00892">
    <property type="entry name" value="EamA"/>
    <property type="match status" value="1"/>
</dbReference>
<dbReference type="InterPro" id="IPR051258">
    <property type="entry name" value="Diverse_Substrate_Transporter"/>
</dbReference>
<feature type="transmembrane region" description="Helical" evidence="7">
    <location>
        <begin position="179"/>
        <end position="199"/>
    </location>
</feature>
<organism evidence="9 10">
    <name type="scientific">Extibacter muris</name>
    <dbReference type="NCBI Taxonomy" id="1796622"/>
    <lineage>
        <taxon>Bacteria</taxon>
        <taxon>Bacillati</taxon>
        <taxon>Bacillota</taxon>
        <taxon>Clostridia</taxon>
        <taxon>Lachnospirales</taxon>
        <taxon>Lachnospiraceae</taxon>
        <taxon>Extibacter</taxon>
    </lineage>
</organism>
<feature type="transmembrane region" description="Helical" evidence="7">
    <location>
        <begin position="67"/>
        <end position="85"/>
    </location>
</feature>
<dbReference type="PANTHER" id="PTHR42920">
    <property type="entry name" value="OS03G0707200 PROTEIN-RELATED"/>
    <property type="match status" value="1"/>
</dbReference>
<evidence type="ECO:0000313" key="9">
    <source>
        <dbReference type="EMBL" id="TDA22311.1"/>
    </source>
</evidence>
<evidence type="ECO:0000259" key="8">
    <source>
        <dbReference type="Pfam" id="PF00892"/>
    </source>
</evidence>
<gene>
    <name evidence="9" type="ORF">E1963_05980</name>
</gene>
<comment type="subcellular location">
    <subcellularLocation>
        <location evidence="1">Cell membrane</location>
        <topology evidence="1">Multi-pass membrane protein</topology>
    </subcellularLocation>
</comment>
<feature type="transmembrane region" description="Helical" evidence="7">
    <location>
        <begin position="36"/>
        <end position="55"/>
    </location>
</feature>
<reference evidence="9 10" key="1">
    <citation type="journal article" date="2016" name="Nat. Microbiol.">
        <title>The Mouse Intestinal Bacterial Collection (miBC) provides host-specific insight into cultured diversity and functional potential of the gut microbiota.</title>
        <authorList>
            <person name="Lagkouvardos I."/>
            <person name="Pukall R."/>
            <person name="Abt B."/>
            <person name="Foesel B.U."/>
            <person name="Meier-Kolthoff J.P."/>
            <person name="Kumar N."/>
            <person name="Bresciani A."/>
            <person name="Martinez I."/>
            <person name="Just S."/>
            <person name="Ziegler C."/>
            <person name="Brugiroux S."/>
            <person name="Garzetti D."/>
            <person name="Wenning M."/>
            <person name="Bui T.P."/>
            <person name="Wang J."/>
            <person name="Hugenholtz F."/>
            <person name="Plugge C.M."/>
            <person name="Peterson D.A."/>
            <person name="Hornef M.W."/>
            <person name="Baines J.F."/>
            <person name="Smidt H."/>
            <person name="Walter J."/>
            <person name="Kristiansen K."/>
            <person name="Nielsen H.B."/>
            <person name="Haller D."/>
            <person name="Overmann J."/>
            <person name="Stecher B."/>
            <person name="Clavel T."/>
        </authorList>
    </citation>
    <scope>NUCLEOTIDE SEQUENCE [LARGE SCALE GENOMIC DNA]</scope>
    <source>
        <strain evidence="9 10">DSM 28560</strain>
    </source>
</reference>
<feature type="transmembrane region" description="Helical" evidence="7">
    <location>
        <begin position="124"/>
        <end position="146"/>
    </location>
</feature>
<feature type="transmembrane region" description="Helical" evidence="7">
    <location>
        <begin position="91"/>
        <end position="112"/>
    </location>
</feature>
<dbReference type="InterPro" id="IPR000620">
    <property type="entry name" value="EamA_dom"/>
</dbReference>
<evidence type="ECO:0000256" key="4">
    <source>
        <dbReference type="ARBA" id="ARBA00022692"/>
    </source>
</evidence>